<dbReference type="InterPro" id="IPR003728">
    <property type="entry name" value="Ribosome_maturation_RimP"/>
</dbReference>
<dbReference type="GO" id="GO:0006412">
    <property type="term" value="P:translation"/>
    <property type="evidence" value="ECO:0007669"/>
    <property type="project" value="TreeGrafter"/>
</dbReference>
<evidence type="ECO:0000256" key="1">
    <source>
        <dbReference type="ARBA" id="ARBA00022490"/>
    </source>
</evidence>
<evidence type="ECO:0000256" key="2">
    <source>
        <dbReference type="ARBA" id="ARBA00022517"/>
    </source>
</evidence>
<evidence type="ECO:0000313" key="6">
    <source>
        <dbReference type="EMBL" id="SDB44975.1"/>
    </source>
</evidence>
<reference evidence="6 7" key="1">
    <citation type="submission" date="2016-10" db="EMBL/GenBank/DDBJ databases">
        <authorList>
            <person name="de Groot N.N."/>
        </authorList>
    </citation>
    <scope>NUCLEOTIDE SEQUENCE [LARGE SCALE GENOMIC DNA]</scope>
    <source>
        <strain evidence="6 7">ASO4-2</strain>
    </source>
</reference>
<dbReference type="InterPro" id="IPR036847">
    <property type="entry name" value="RimP_C_sf"/>
</dbReference>
<feature type="domain" description="Ribosome maturation factor RimP C-terminal" evidence="5">
    <location>
        <begin position="97"/>
        <end position="158"/>
    </location>
</feature>
<evidence type="ECO:0000259" key="5">
    <source>
        <dbReference type="Pfam" id="PF17384"/>
    </source>
</evidence>
<dbReference type="Gene3D" id="2.30.30.180">
    <property type="entry name" value="Ribosome maturation factor RimP, C-terminal domain"/>
    <property type="match status" value="1"/>
</dbReference>
<dbReference type="OrthoDB" id="9805006at2"/>
<sequence length="161" mass="17991">MQISSDSRQQPNQIVNHLESLILPVVHGLGLELWGTEYLASGRKGLIRIFIECEGGVTIDQCAQVSRQLGPALEMDETLPGTFTLEVSSPGLERKFFQPDQMKEYIGRTVHALLHEPLDGCKSFRGELLSVEDAVITLEHSADRIALAWDQIKKINLVHIF</sequence>
<dbReference type="Proteomes" id="UP000198771">
    <property type="component" value="Unassembled WGS sequence"/>
</dbReference>
<dbReference type="SUPFAM" id="SSF75420">
    <property type="entry name" value="YhbC-like, N-terminal domain"/>
    <property type="match status" value="1"/>
</dbReference>
<dbReference type="EMBL" id="FMXO01000012">
    <property type="protein sequence ID" value="SDB44975.1"/>
    <property type="molecule type" value="Genomic_DNA"/>
</dbReference>
<keyword evidence="2 3" id="KW-0690">Ribosome biogenesis</keyword>
<keyword evidence="7" id="KW-1185">Reference proteome</keyword>
<dbReference type="SUPFAM" id="SSF74942">
    <property type="entry name" value="YhbC-like, C-terminal domain"/>
    <property type="match status" value="1"/>
</dbReference>
<dbReference type="FunFam" id="3.30.300.70:FF:000001">
    <property type="entry name" value="Ribosome maturation factor RimP"/>
    <property type="match status" value="1"/>
</dbReference>
<dbReference type="InterPro" id="IPR035956">
    <property type="entry name" value="RimP_N_sf"/>
</dbReference>
<dbReference type="RefSeq" id="WP_092121357.1">
    <property type="nucleotide sequence ID" value="NZ_FMXO01000012.1"/>
</dbReference>
<comment type="subcellular location">
    <subcellularLocation>
        <location evidence="3">Cytoplasm</location>
    </subcellularLocation>
</comment>
<dbReference type="GO" id="GO:0000028">
    <property type="term" value="P:ribosomal small subunit assembly"/>
    <property type="evidence" value="ECO:0007669"/>
    <property type="project" value="TreeGrafter"/>
</dbReference>
<evidence type="ECO:0000256" key="3">
    <source>
        <dbReference type="HAMAP-Rule" id="MF_01077"/>
    </source>
</evidence>
<accession>A0A1G6DJH3</accession>
<dbReference type="PANTHER" id="PTHR33867:SF1">
    <property type="entry name" value="RIBOSOME MATURATION FACTOR RIMP"/>
    <property type="match status" value="1"/>
</dbReference>
<organism evidence="6 7">
    <name type="scientific">Desulfonatronum thiosulfatophilum</name>
    <dbReference type="NCBI Taxonomy" id="617002"/>
    <lineage>
        <taxon>Bacteria</taxon>
        <taxon>Pseudomonadati</taxon>
        <taxon>Thermodesulfobacteriota</taxon>
        <taxon>Desulfovibrionia</taxon>
        <taxon>Desulfovibrionales</taxon>
        <taxon>Desulfonatronaceae</taxon>
        <taxon>Desulfonatronum</taxon>
    </lineage>
</organism>
<name>A0A1G6DJH3_9BACT</name>
<dbReference type="InterPro" id="IPR028989">
    <property type="entry name" value="RimP_N"/>
</dbReference>
<feature type="domain" description="Ribosome maturation factor RimP N-terminal" evidence="4">
    <location>
        <begin position="22"/>
        <end position="93"/>
    </location>
</feature>
<dbReference type="Pfam" id="PF17384">
    <property type="entry name" value="DUF150_C"/>
    <property type="match status" value="1"/>
</dbReference>
<dbReference type="Gene3D" id="3.30.300.70">
    <property type="entry name" value="RimP-like superfamily, N-terminal"/>
    <property type="match status" value="1"/>
</dbReference>
<protein>
    <recommendedName>
        <fullName evidence="3">Ribosome maturation factor RimP</fullName>
    </recommendedName>
</protein>
<proteinExistence type="inferred from homology"/>
<dbReference type="InterPro" id="IPR028998">
    <property type="entry name" value="RimP_C"/>
</dbReference>
<dbReference type="GO" id="GO:0005829">
    <property type="term" value="C:cytosol"/>
    <property type="evidence" value="ECO:0007669"/>
    <property type="project" value="TreeGrafter"/>
</dbReference>
<dbReference type="HAMAP" id="MF_01077">
    <property type="entry name" value="RimP"/>
    <property type="match status" value="1"/>
</dbReference>
<dbReference type="AlphaFoldDB" id="A0A1G6DJH3"/>
<comment type="function">
    <text evidence="3">Required for maturation of 30S ribosomal subunits.</text>
</comment>
<dbReference type="PANTHER" id="PTHR33867">
    <property type="entry name" value="RIBOSOME MATURATION FACTOR RIMP"/>
    <property type="match status" value="1"/>
</dbReference>
<evidence type="ECO:0000313" key="7">
    <source>
        <dbReference type="Proteomes" id="UP000198771"/>
    </source>
</evidence>
<comment type="similarity">
    <text evidence="3">Belongs to the RimP family.</text>
</comment>
<dbReference type="STRING" id="617002.SAMN05660653_02170"/>
<dbReference type="Pfam" id="PF02576">
    <property type="entry name" value="RimP_N"/>
    <property type="match status" value="1"/>
</dbReference>
<dbReference type="CDD" id="cd01734">
    <property type="entry name" value="YlxS_C"/>
    <property type="match status" value="1"/>
</dbReference>
<evidence type="ECO:0000259" key="4">
    <source>
        <dbReference type="Pfam" id="PF02576"/>
    </source>
</evidence>
<gene>
    <name evidence="3" type="primary">rimP</name>
    <name evidence="6" type="ORF">SAMN05660653_02170</name>
</gene>
<keyword evidence="1 3" id="KW-0963">Cytoplasm</keyword>